<reference evidence="2" key="1">
    <citation type="journal article" date="2019" name="Int. J. Syst. Evol. Microbiol.">
        <title>The Global Catalogue of Microorganisms (GCM) 10K type strain sequencing project: providing services to taxonomists for standard genome sequencing and annotation.</title>
        <authorList>
            <consortium name="The Broad Institute Genomics Platform"/>
            <consortium name="The Broad Institute Genome Sequencing Center for Infectious Disease"/>
            <person name="Wu L."/>
            <person name="Ma J."/>
        </authorList>
    </citation>
    <scope>NUCLEOTIDE SEQUENCE [LARGE SCALE GENOMIC DNA]</scope>
    <source>
        <strain evidence="2">CGMCC 4.7192</strain>
    </source>
</reference>
<evidence type="ECO:0000313" key="2">
    <source>
        <dbReference type="Proteomes" id="UP001597294"/>
    </source>
</evidence>
<dbReference type="PANTHER" id="PTHR47628">
    <property type="match status" value="1"/>
</dbReference>
<accession>A0ABW5BH04</accession>
<dbReference type="Proteomes" id="UP001597294">
    <property type="component" value="Unassembled WGS sequence"/>
</dbReference>
<dbReference type="Pfam" id="PF13433">
    <property type="entry name" value="Peripla_BP_5"/>
    <property type="match status" value="1"/>
</dbReference>
<dbReference type="PANTHER" id="PTHR47628:SF1">
    <property type="entry name" value="ALIPHATIC AMIDASE EXPRESSION-REGULATING PROTEIN"/>
    <property type="match status" value="1"/>
</dbReference>
<gene>
    <name evidence="1" type="ORF">ACFSKO_07015</name>
</gene>
<dbReference type="Gene3D" id="3.40.50.2300">
    <property type="match status" value="2"/>
</dbReference>
<comment type="caution">
    <text evidence="1">The sequence shown here is derived from an EMBL/GenBank/DDBJ whole genome shotgun (WGS) entry which is preliminary data.</text>
</comment>
<dbReference type="InterPro" id="IPR028082">
    <property type="entry name" value="Peripla_BP_I"/>
</dbReference>
<name>A0ABW5BH04_9PROT</name>
<dbReference type="EMBL" id="JBHUII010000004">
    <property type="protein sequence ID" value="MFD2205352.1"/>
    <property type="molecule type" value="Genomic_DNA"/>
</dbReference>
<proteinExistence type="predicted"/>
<evidence type="ECO:0000313" key="1">
    <source>
        <dbReference type="EMBL" id="MFD2205352.1"/>
    </source>
</evidence>
<organism evidence="1 2">
    <name type="scientific">Kiloniella antarctica</name>
    <dbReference type="NCBI Taxonomy" id="1550907"/>
    <lineage>
        <taxon>Bacteria</taxon>
        <taxon>Pseudomonadati</taxon>
        <taxon>Pseudomonadota</taxon>
        <taxon>Alphaproteobacteria</taxon>
        <taxon>Rhodospirillales</taxon>
        <taxon>Kiloniellaceae</taxon>
        <taxon>Kiloniella</taxon>
    </lineage>
</organism>
<keyword evidence="2" id="KW-1185">Reference proteome</keyword>
<protein>
    <submittedName>
        <fullName evidence="1">Transporter substrate-binding protein</fullName>
    </submittedName>
</protein>
<sequence length="394" mass="44183">MRREIPLGLLYSTTGAYNLIGQDCLDGALMALEEINASENYNFHLTPQIANPGGNIDEYQRLTETLLRENGCQQIIGTVTSISRKEVTPIIEKHDGLLWYTAPYEGFECCENIIYTGACPNQHIVPMFERVIPEFGKRVYLTGTNYVWGWEVNRIARELITSCGGEVTGENYLPFHSTDVERMIETIRETRPSFILNNLIDASSYALYRAFYAAGKTDDFFRPENCPIISCNVTECELDKIGYDAAEGHLSISPYFENLDTPDNSKFLEKVYKKRSKKLPISAFFVNGYATVNYLAESIKTAGSEDIEAVKKGLFGQKFQTPLGQTVISQKTHHAALPYYIGKIKPHGGFDILPSRSDAITADPYLVNFDTSQFANLVNKTNPATTTSHLKVIK</sequence>
<dbReference type="SUPFAM" id="SSF53822">
    <property type="entry name" value="Periplasmic binding protein-like I"/>
    <property type="match status" value="1"/>
</dbReference>
<dbReference type="RefSeq" id="WP_380249883.1">
    <property type="nucleotide sequence ID" value="NZ_JBHUII010000004.1"/>
</dbReference>